<dbReference type="PANTHER" id="PTHR43464">
    <property type="entry name" value="METHYLTRANSFERASE"/>
    <property type="match status" value="1"/>
</dbReference>
<gene>
    <name evidence="4" type="ORF">BKD30_14520</name>
</gene>
<organism evidence="4 5">
    <name type="scientific">Tersicoccus phoenicis</name>
    <dbReference type="NCBI Taxonomy" id="554083"/>
    <lineage>
        <taxon>Bacteria</taxon>
        <taxon>Bacillati</taxon>
        <taxon>Actinomycetota</taxon>
        <taxon>Actinomycetes</taxon>
        <taxon>Micrococcales</taxon>
        <taxon>Micrococcaceae</taxon>
        <taxon>Tersicoccus</taxon>
    </lineage>
</organism>
<keyword evidence="1 4" id="KW-0489">Methyltransferase</keyword>
<evidence type="ECO:0000313" key="5">
    <source>
        <dbReference type="Proteomes" id="UP000187085"/>
    </source>
</evidence>
<protein>
    <submittedName>
        <fullName evidence="4">Methyltransferase</fullName>
    </submittedName>
</protein>
<dbReference type="GO" id="GO:0032259">
    <property type="term" value="P:methylation"/>
    <property type="evidence" value="ECO:0007669"/>
    <property type="project" value="UniProtKB-KW"/>
</dbReference>
<keyword evidence="5" id="KW-1185">Reference proteome</keyword>
<comment type="caution">
    <text evidence="4">The sequence shown here is derived from an EMBL/GenBank/DDBJ whole genome shotgun (WGS) entry which is preliminary data.</text>
</comment>
<dbReference type="NCBIfam" id="NF004851">
    <property type="entry name" value="PRK06202.1"/>
    <property type="match status" value="1"/>
</dbReference>
<dbReference type="SUPFAM" id="SSF53335">
    <property type="entry name" value="S-adenosyl-L-methionine-dependent methyltransferases"/>
    <property type="match status" value="1"/>
</dbReference>
<dbReference type="Proteomes" id="UP000187085">
    <property type="component" value="Unassembled WGS sequence"/>
</dbReference>
<name>A0A1R1L6I2_9MICC</name>
<dbReference type="Pfam" id="PF13489">
    <property type="entry name" value="Methyltransf_23"/>
    <property type="match status" value="1"/>
</dbReference>
<keyword evidence="3" id="KW-0949">S-adenosyl-L-methionine</keyword>
<dbReference type="EMBL" id="MRDE01000081">
    <property type="protein sequence ID" value="OMH23134.1"/>
    <property type="molecule type" value="Genomic_DNA"/>
</dbReference>
<dbReference type="PANTHER" id="PTHR43464:SF19">
    <property type="entry name" value="UBIQUINONE BIOSYNTHESIS O-METHYLTRANSFERASE, MITOCHONDRIAL"/>
    <property type="match status" value="1"/>
</dbReference>
<dbReference type="CDD" id="cd02440">
    <property type="entry name" value="AdoMet_MTases"/>
    <property type="match status" value="1"/>
</dbReference>
<reference evidence="4 5" key="1">
    <citation type="submission" date="2016-12" db="EMBL/GenBank/DDBJ databases">
        <title>Draft genome of Tersicoccus phoenicis 1P05MA.</title>
        <authorList>
            <person name="Nakajima Y."/>
            <person name="Yoshizawa S."/>
            <person name="Nakamura K."/>
            <person name="Ogura Y."/>
            <person name="Hayashi T."/>
            <person name="Kogure K."/>
        </authorList>
    </citation>
    <scope>NUCLEOTIDE SEQUENCE [LARGE SCALE GENOMIC DNA]</scope>
    <source>
        <strain evidence="4 5">1p05MA</strain>
    </source>
</reference>
<evidence type="ECO:0000256" key="2">
    <source>
        <dbReference type="ARBA" id="ARBA00022679"/>
    </source>
</evidence>
<evidence type="ECO:0000313" key="4">
    <source>
        <dbReference type="EMBL" id="OMH23134.1"/>
    </source>
</evidence>
<accession>A0A1R1L6I2</accession>
<dbReference type="STRING" id="554083.BKD30_14520"/>
<dbReference type="GO" id="GO:0008168">
    <property type="term" value="F:methyltransferase activity"/>
    <property type="evidence" value="ECO:0007669"/>
    <property type="project" value="UniProtKB-KW"/>
</dbReference>
<dbReference type="InterPro" id="IPR029063">
    <property type="entry name" value="SAM-dependent_MTases_sf"/>
</dbReference>
<dbReference type="Gene3D" id="3.40.50.150">
    <property type="entry name" value="Vaccinia Virus protein VP39"/>
    <property type="match status" value="1"/>
</dbReference>
<evidence type="ECO:0000256" key="1">
    <source>
        <dbReference type="ARBA" id="ARBA00022603"/>
    </source>
</evidence>
<evidence type="ECO:0000256" key="3">
    <source>
        <dbReference type="ARBA" id="ARBA00022691"/>
    </source>
</evidence>
<proteinExistence type="predicted"/>
<dbReference type="AlphaFoldDB" id="A0A1R1L6I2"/>
<sequence>MAVPRLRFDPLLRRRSVDEPELMDDPACDPVALAATYRLFAVVNPLVAAWRPVYRSRLRPVLRAAAATGRTATVLDIGSGGGDVARALARWANRDGIAVTVTASDPDPRAHAWAAAHDGGAGLTYRGAASAELVAAGERFDVVVSNHVLHHLSAGELIALLTDTTALAAGVVVHNDLRRSRTAWLLYWVGTLPVARARTFLRFDGLLSIRRSYRADELAALVPAGWQVRPQRSFRLLTVRHGDGAGAR</sequence>
<keyword evidence="2 4" id="KW-0808">Transferase</keyword>